<dbReference type="SUPFAM" id="SSF52058">
    <property type="entry name" value="L domain-like"/>
    <property type="match status" value="1"/>
</dbReference>
<dbReference type="AlphaFoldDB" id="A0A5C7HFL6"/>
<gene>
    <name evidence="1" type="ORF">EZV62_020885</name>
</gene>
<dbReference type="Proteomes" id="UP000323000">
    <property type="component" value="Chromosome 9"/>
</dbReference>
<comment type="caution">
    <text evidence="1">The sequence shown here is derived from an EMBL/GenBank/DDBJ whole genome shotgun (WGS) entry which is preliminary data.</text>
</comment>
<evidence type="ECO:0000313" key="2">
    <source>
        <dbReference type="Proteomes" id="UP000323000"/>
    </source>
</evidence>
<dbReference type="InterPro" id="IPR032675">
    <property type="entry name" value="LRR_dom_sf"/>
</dbReference>
<dbReference type="Gene3D" id="3.30.420.10">
    <property type="entry name" value="Ribonuclease H-like superfamily/Ribonuclease H"/>
    <property type="match status" value="1"/>
</dbReference>
<proteinExistence type="predicted"/>
<dbReference type="PANTHER" id="PTHR34223">
    <property type="entry name" value="OS11G0201299 PROTEIN"/>
    <property type="match status" value="1"/>
</dbReference>
<dbReference type="EMBL" id="VAHF01000009">
    <property type="protein sequence ID" value="TXG55629.1"/>
    <property type="molecule type" value="Genomic_DNA"/>
</dbReference>
<dbReference type="GO" id="GO:0003676">
    <property type="term" value="F:nucleic acid binding"/>
    <property type="evidence" value="ECO:0007669"/>
    <property type="project" value="InterPro"/>
</dbReference>
<name>A0A5C7HFL6_9ROSI</name>
<dbReference type="PANTHER" id="PTHR34223:SF51">
    <property type="entry name" value="OS06G0556300 PROTEIN"/>
    <property type="match status" value="1"/>
</dbReference>
<dbReference type="Gene3D" id="3.80.10.10">
    <property type="entry name" value="Ribonuclease Inhibitor"/>
    <property type="match status" value="1"/>
</dbReference>
<accession>A0A5C7HFL6</accession>
<dbReference type="InterPro" id="IPR036397">
    <property type="entry name" value="RNaseH_sf"/>
</dbReference>
<protein>
    <submittedName>
        <fullName evidence="1">Uncharacterized protein</fullName>
    </submittedName>
</protein>
<evidence type="ECO:0000313" key="1">
    <source>
        <dbReference type="EMBL" id="TXG55629.1"/>
    </source>
</evidence>
<keyword evidence="2" id="KW-1185">Reference proteome</keyword>
<reference evidence="2" key="1">
    <citation type="journal article" date="2019" name="Gigascience">
        <title>De novo genome assembly of the endangered Acer yangbiense, a plant species with extremely small populations endemic to Yunnan Province, China.</title>
        <authorList>
            <person name="Yang J."/>
            <person name="Wariss H.M."/>
            <person name="Tao L."/>
            <person name="Zhang R."/>
            <person name="Yun Q."/>
            <person name="Hollingsworth P."/>
            <person name="Dao Z."/>
            <person name="Luo G."/>
            <person name="Guo H."/>
            <person name="Ma Y."/>
            <person name="Sun W."/>
        </authorList>
    </citation>
    <scope>NUCLEOTIDE SEQUENCE [LARGE SCALE GENOMIC DNA]</scope>
    <source>
        <strain evidence="2">cv. Malutang</strain>
    </source>
</reference>
<sequence length="368" mass="41247">MIGLRFHLNGTTNARLVRKISSYALSHGVDELEPNAIIANTFPARLFECLKTLKLGSCTITSFPDSPFGHFVLLTTLQLYKVWFLHNYDDKNNGLFSSFPNLENLSLIKCLVVSDCKMSFNISHPQLVHLMISCPKFRVLWLVVSAPSLKILNLNGTHPLIFIMNKRQTLEKVNINLFPPPVSREIKNLKQTYISYLNRMAKGLCYSKSLRVSLAFSKGKFLLYRQNSDHDAEMKFEELKETEEDWLSFALPMDGSASVHGSASGICRWQRPENMAANGGDRFDFDWNLKSDVNITIECDSQAAVSCVNGAGDVGNLMIRECILDIKEILLSCKPRLSVKVTSRGSNAAADFLTNQGVQSGLVQEAWV</sequence>
<dbReference type="InterPro" id="IPR053197">
    <property type="entry name" value="F-box_SCFL_complex_component"/>
</dbReference>
<organism evidence="1 2">
    <name type="scientific">Acer yangbiense</name>
    <dbReference type="NCBI Taxonomy" id="1000413"/>
    <lineage>
        <taxon>Eukaryota</taxon>
        <taxon>Viridiplantae</taxon>
        <taxon>Streptophyta</taxon>
        <taxon>Embryophyta</taxon>
        <taxon>Tracheophyta</taxon>
        <taxon>Spermatophyta</taxon>
        <taxon>Magnoliopsida</taxon>
        <taxon>eudicotyledons</taxon>
        <taxon>Gunneridae</taxon>
        <taxon>Pentapetalae</taxon>
        <taxon>rosids</taxon>
        <taxon>malvids</taxon>
        <taxon>Sapindales</taxon>
        <taxon>Sapindaceae</taxon>
        <taxon>Hippocastanoideae</taxon>
        <taxon>Acereae</taxon>
        <taxon>Acer</taxon>
    </lineage>
</organism>